<reference evidence="2 3" key="1">
    <citation type="submission" date="2018-07" db="EMBL/GenBank/DDBJ databases">
        <title>Genome sequences of Haloplanus sp. CBA1112.</title>
        <authorList>
            <person name="Kim Y.B."/>
            <person name="Roh S.W."/>
        </authorList>
    </citation>
    <scope>NUCLEOTIDE SEQUENCE [LARGE SCALE GENOMIC DNA]</scope>
    <source>
        <strain evidence="2 3">CBA1112</strain>
    </source>
</reference>
<dbReference type="Proteomes" id="UP000252985">
    <property type="component" value="Chromosome"/>
</dbReference>
<dbReference type="AlphaFoldDB" id="A0A345E1T8"/>
<accession>A0A345EBG5</accession>
<accession>A0A345E1T8</accession>
<proteinExistence type="predicted"/>
<gene>
    <name evidence="2" type="ORF">DU484_06445</name>
    <name evidence="1" type="ORF">DU500_06715</name>
</gene>
<evidence type="ECO:0000313" key="2">
    <source>
        <dbReference type="EMBL" id="AXG09537.1"/>
    </source>
</evidence>
<evidence type="ECO:0000313" key="4">
    <source>
        <dbReference type="Proteomes" id="UP000253273"/>
    </source>
</evidence>
<dbReference type="Proteomes" id="UP000253273">
    <property type="component" value="Chromosome"/>
</dbReference>
<dbReference type="GeneID" id="37286601"/>
<name>A0A345E1T8_9EURY</name>
<dbReference type="RefSeq" id="WP_114585303.1">
    <property type="nucleotide sequence ID" value="NZ_CP031148.1"/>
</dbReference>
<dbReference type="EMBL" id="CP031150">
    <property type="protein sequence ID" value="AXG06160.1"/>
    <property type="molecule type" value="Genomic_DNA"/>
</dbReference>
<organism evidence="1 4">
    <name type="scientific">Haloplanus rubicundus</name>
    <dbReference type="NCBI Taxonomy" id="1547898"/>
    <lineage>
        <taxon>Archaea</taxon>
        <taxon>Methanobacteriati</taxon>
        <taxon>Methanobacteriota</taxon>
        <taxon>Stenosarchaea group</taxon>
        <taxon>Halobacteria</taxon>
        <taxon>Halobacteriales</taxon>
        <taxon>Haloferacaceae</taxon>
        <taxon>Haloplanus</taxon>
    </lineage>
</organism>
<dbReference type="KEGG" id="haj:DU500_06715"/>
<evidence type="ECO:0000313" key="3">
    <source>
        <dbReference type="Proteomes" id="UP000252985"/>
    </source>
</evidence>
<dbReference type="KEGG" id="haq:DU484_06445"/>
<sequence length="63" mass="6869">MSLKEGGTEFGPTESAAVRRYVAEAVCTDCDYAEYRTTTGVTGTFTRCPECYGDLVMPRDAMS</sequence>
<evidence type="ECO:0000313" key="1">
    <source>
        <dbReference type="EMBL" id="AXG06160.1"/>
    </source>
</evidence>
<dbReference type="EMBL" id="CP031148">
    <property type="protein sequence ID" value="AXG09537.1"/>
    <property type="molecule type" value="Genomic_DNA"/>
</dbReference>
<dbReference type="OrthoDB" id="295843at2157"/>
<reference evidence="1 4" key="2">
    <citation type="submission" date="2018-07" db="EMBL/GenBank/DDBJ databases">
        <title>Genome sequences of Haloplanus sp. CBA1113.</title>
        <authorList>
            <person name="Kim Y.B."/>
            <person name="Roh S.W."/>
        </authorList>
    </citation>
    <scope>NUCLEOTIDE SEQUENCE [LARGE SCALE GENOMIC DNA]</scope>
    <source>
        <strain evidence="1 4">CBA1113</strain>
    </source>
</reference>
<protein>
    <submittedName>
        <fullName evidence="1">Uncharacterized protein</fullName>
    </submittedName>
</protein>
<keyword evidence="4" id="KW-1185">Reference proteome</keyword>